<evidence type="ECO:0000313" key="2">
    <source>
        <dbReference type="EMBL" id="MBB4190728.1"/>
    </source>
</evidence>
<dbReference type="SUPFAM" id="SSF53448">
    <property type="entry name" value="Nucleotide-diphospho-sugar transferases"/>
    <property type="match status" value="1"/>
</dbReference>
<dbReference type="InterPro" id="IPR001173">
    <property type="entry name" value="Glyco_trans_2-like"/>
</dbReference>
<dbReference type="Proteomes" id="UP000524492">
    <property type="component" value="Unassembled WGS sequence"/>
</dbReference>
<dbReference type="EMBL" id="JACIFV010000002">
    <property type="protein sequence ID" value="MBB4190728.1"/>
    <property type="molecule type" value="Genomic_DNA"/>
</dbReference>
<dbReference type="PANTHER" id="PTHR43685:SF2">
    <property type="entry name" value="GLYCOSYLTRANSFERASE 2-LIKE DOMAIN-CONTAINING PROTEIN"/>
    <property type="match status" value="1"/>
</dbReference>
<comment type="caution">
    <text evidence="2">The sequence shown here is derived from an EMBL/GenBank/DDBJ whole genome shotgun (WGS) entry which is preliminary data.</text>
</comment>
<evidence type="ECO:0000259" key="1">
    <source>
        <dbReference type="Pfam" id="PF00535"/>
    </source>
</evidence>
<dbReference type="InterPro" id="IPR029044">
    <property type="entry name" value="Nucleotide-diphossugar_trans"/>
</dbReference>
<feature type="domain" description="Glycosyltransferase 2-like" evidence="1">
    <location>
        <begin position="9"/>
        <end position="137"/>
    </location>
</feature>
<organism evidence="2 3">
    <name type="scientific">Rhizobium aethiopicum</name>
    <dbReference type="NCBI Taxonomy" id="1138170"/>
    <lineage>
        <taxon>Bacteria</taxon>
        <taxon>Pseudomonadati</taxon>
        <taxon>Pseudomonadota</taxon>
        <taxon>Alphaproteobacteria</taxon>
        <taxon>Hyphomicrobiales</taxon>
        <taxon>Rhizobiaceae</taxon>
        <taxon>Rhizobium/Agrobacterium group</taxon>
        <taxon>Rhizobium</taxon>
    </lineage>
</organism>
<evidence type="ECO:0000313" key="3">
    <source>
        <dbReference type="Proteomes" id="UP000524492"/>
    </source>
</evidence>
<gene>
    <name evidence="2" type="ORF">GGD53_000861</name>
</gene>
<dbReference type="CDD" id="cd00761">
    <property type="entry name" value="Glyco_tranf_GTA_type"/>
    <property type="match status" value="1"/>
</dbReference>
<dbReference type="PANTHER" id="PTHR43685">
    <property type="entry name" value="GLYCOSYLTRANSFERASE"/>
    <property type="match status" value="1"/>
</dbReference>
<dbReference type="Pfam" id="PF00535">
    <property type="entry name" value="Glycos_transf_2"/>
    <property type="match status" value="1"/>
</dbReference>
<dbReference type="RefSeq" id="WP_184453878.1">
    <property type="nucleotide sequence ID" value="NZ_JACIFV010000002.1"/>
</dbReference>
<proteinExistence type="predicted"/>
<protein>
    <recommendedName>
        <fullName evidence="1">Glycosyltransferase 2-like domain-containing protein</fullName>
    </recommendedName>
</protein>
<dbReference type="AlphaFoldDB" id="A0A7W6Q6Q9"/>
<dbReference type="InterPro" id="IPR050834">
    <property type="entry name" value="Glycosyltransf_2"/>
</dbReference>
<dbReference type="Gene3D" id="3.90.550.10">
    <property type="entry name" value="Spore Coat Polysaccharide Biosynthesis Protein SpsA, Chain A"/>
    <property type="match status" value="1"/>
</dbReference>
<keyword evidence="3" id="KW-1185">Reference proteome</keyword>
<sequence>MIIDPLLVTVIIPAYNAEATLVQTLRSVSAQTYEHLEILVVDDGSRDETFELATEYRLSDPRVRVLRQQNGGVARARNYGIEEARGSYIAPIDADDLWHPLKIEMQVRALGKLSTGHGVAYNWYAAIDGNDVIFSHSGPVLYEGDVFEILVGENFIGNGSTPLMPRAEVLACGGYDSALRDQGAEGCEDLKLYLALAERLPFAVAPDFLTGYRFTAGNMSSNASRMLKSHALVMADVKRRHPDLAAAATRAEFHTACWYFKQAFAGGNYGQVRKVAPLLVRRFPSRLVGQAVRHLWRQAKRQRRKLLKRIRRRSHAWPKGAAPKSVALPISGTSFYDLVAATPTIRTGELIKSRMDHL</sequence>
<name>A0A7W6Q6Q9_9HYPH</name>
<reference evidence="2 3" key="1">
    <citation type="submission" date="2020-08" db="EMBL/GenBank/DDBJ databases">
        <title>Genomic Encyclopedia of Type Strains, Phase IV (KMG-V): Genome sequencing to study the core and pangenomes of soil and plant-associated prokaryotes.</title>
        <authorList>
            <person name="Whitman W."/>
        </authorList>
    </citation>
    <scope>NUCLEOTIDE SEQUENCE [LARGE SCALE GENOMIC DNA]</scope>
    <source>
        <strain evidence="2 3">SEMIA 4074</strain>
    </source>
</reference>
<accession>A0A7W6Q6Q9</accession>